<dbReference type="Pfam" id="PF03446">
    <property type="entry name" value="NAD_binding_2"/>
    <property type="match status" value="1"/>
</dbReference>
<dbReference type="PANTHER" id="PTHR43580:SF2">
    <property type="entry name" value="CYTOKINE-LIKE NUCLEAR FACTOR N-PAC"/>
    <property type="match status" value="1"/>
</dbReference>
<evidence type="ECO:0000256" key="2">
    <source>
        <dbReference type="ARBA" id="ARBA00023002"/>
    </source>
</evidence>
<feature type="domain" description="NADPH-dependent reductive aminase-like C-terminal" evidence="4">
    <location>
        <begin position="177"/>
        <end position="302"/>
    </location>
</feature>
<dbReference type="GO" id="GO:0050661">
    <property type="term" value="F:NADP binding"/>
    <property type="evidence" value="ECO:0007669"/>
    <property type="project" value="InterPro"/>
</dbReference>
<reference evidence="5 6" key="1">
    <citation type="submission" date="2019-06" db="EMBL/GenBank/DDBJ databases">
        <title>Draft genome of Streptomyces sedi sp. JCM16909.</title>
        <authorList>
            <person name="Klykleung N."/>
            <person name="Tanasupawat S."/>
            <person name="Kudo T."/>
            <person name="Yuki M."/>
            <person name="Ohkuma M."/>
        </authorList>
    </citation>
    <scope>NUCLEOTIDE SEQUENCE [LARGE SCALE GENOMIC DNA]</scope>
    <source>
        <strain evidence="5 6">JCM 16909</strain>
    </source>
</reference>
<accession>A0A5C4UY22</accession>
<organism evidence="5 6">
    <name type="scientific">Streptomyces sedi</name>
    <dbReference type="NCBI Taxonomy" id="555059"/>
    <lineage>
        <taxon>Bacteria</taxon>
        <taxon>Bacillati</taxon>
        <taxon>Actinomycetota</taxon>
        <taxon>Actinomycetes</taxon>
        <taxon>Kitasatosporales</taxon>
        <taxon>Streptomycetaceae</taxon>
        <taxon>Streptomyces</taxon>
    </lineage>
</organism>
<dbReference type="PANTHER" id="PTHR43580">
    <property type="entry name" value="OXIDOREDUCTASE GLYR1-RELATED"/>
    <property type="match status" value="1"/>
</dbReference>
<keyword evidence="2" id="KW-0560">Oxidoreductase</keyword>
<evidence type="ECO:0000259" key="3">
    <source>
        <dbReference type="Pfam" id="PF03446"/>
    </source>
</evidence>
<evidence type="ECO:0000256" key="1">
    <source>
        <dbReference type="ARBA" id="ARBA00009080"/>
    </source>
</evidence>
<proteinExistence type="inferred from homology"/>
<evidence type="ECO:0000313" key="5">
    <source>
        <dbReference type="EMBL" id="TNM28408.1"/>
    </source>
</evidence>
<evidence type="ECO:0000259" key="4">
    <source>
        <dbReference type="Pfam" id="PF21761"/>
    </source>
</evidence>
<dbReference type="InterPro" id="IPR013328">
    <property type="entry name" value="6PGD_dom2"/>
</dbReference>
<keyword evidence="6" id="KW-1185">Reference proteome</keyword>
<protein>
    <submittedName>
        <fullName evidence="5">NAD(P)-dependent oxidoreductase</fullName>
    </submittedName>
</protein>
<name>A0A5C4UY22_9ACTN</name>
<dbReference type="InterPro" id="IPR051265">
    <property type="entry name" value="HIBADH-related_NP60_sf"/>
</dbReference>
<dbReference type="RefSeq" id="WP_139646455.1">
    <property type="nucleotide sequence ID" value="NZ_BAAAZS010000081.1"/>
</dbReference>
<dbReference type="EMBL" id="VDGT01000013">
    <property type="protein sequence ID" value="TNM28408.1"/>
    <property type="molecule type" value="Genomic_DNA"/>
</dbReference>
<dbReference type="InterPro" id="IPR036291">
    <property type="entry name" value="NAD(P)-bd_dom_sf"/>
</dbReference>
<evidence type="ECO:0000313" key="6">
    <source>
        <dbReference type="Proteomes" id="UP000311713"/>
    </source>
</evidence>
<dbReference type="Pfam" id="PF21761">
    <property type="entry name" value="RedAm-like_C"/>
    <property type="match status" value="1"/>
</dbReference>
<dbReference type="InterPro" id="IPR006115">
    <property type="entry name" value="6PGDH_NADP-bd"/>
</dbReference>
<dbReference type="PIRSF" id="PIRSF000103">
    <property type="entry name" value="HIBADH"/>
    <property type="match status" value="1"/>
</dbReference>
<dbReference type="Gene3D" id="3.40.50.720">
    <property type="entry name" value="NAD(P)-binding Rossmann-like Domain"/>
    <property type="match status" value="1"/>
</dbReference>
<dbReference type="OrthoDB" id="4029976at2"/>
<feature type="domain" description="6-phosphogluconate dehydrogenase NADP-binding" evidence="3">
    <location>
        <begin position="18"/>
        <end position="174"/>
    </location>
</feature>
<comment type="similarity">
    <text evidence="1">Belongs to the HIBADH-related family.</text>
</comment>
<comment type="caution">
    <text evidence="5">The sequence shown here is derived from an EMBL/GenBank/DDBJ whole genome shotgun (WGS) entry which is preliminary data.</text>
</comment>
<dbReference type="SUPFAM" id="SSF51735">
    <property type="entry name" value="NAD(P)-binding Rossmann-fold domains"/>
    <property type="match status" value="1"/>
</dbReference>
<dbReference type="Proteomes" id="UP000311713">
    <property type="component" value="Unassembled WGS sequence"/>
</dbReference>
<gene>
    <name evidence="5" type="ORF">FH715_17775</name>
</gene>
<dbReference type="InterPro" id="IPR015815">
    <property type="entry name" value="HIBADH-related"/>
</dbReference>
<dbReference type="AlphaFoldDB" id="A0A5C4UY22"/>
<sequence>MDESTTTAQHPATDRSSVTVLGLGPMGRALAGAFLAGGHRTTVWNRTPGREGALVERGALAAATAAEAVAAGELTVVCVVDYRAVEGVLGGEGVAEALRGRTLVNLSNDIPQRVRALAAWAEEHGVDYLDGAIMTPTPTIGTPDAVYLHSGPEAPFRRHLPVLEALGAAHTHLGEEIGLAAAYDIALLDVFYSAMGGFAHALAVAGAEGIGARELAPFANGIAKILPPIFEELAEEVDRGTFSGDDSPMTSAASAASHIVESSERHGIEAGIMRAVQGLTDRAVGLGHGGDGFIRITELLRRGARATA</sequence>
<dbReference type="InterPro" id="IPR048666">
    <property type="entry name" value="RedAm-like_C"/>
</dbReference>
<dbReference type="GO" id="GO:0016491">
    <property type="term" value="F:oxidoreductase activity"/>
    <property type="evidence" value="ECO:0007669"/>
    <property type="project" value="UniProtKB-KW"/>
</dbReference>
<dbReference type="Gene3D" id="1.10.1040.10">
    <property type="entry name" value="N-(1-d-carboxylethyl)-l-norvaline Dehydrogenase, domain 2"/>
    <property type="match status" value="1"/>
</dbReference>